<sequence>MQIVEFGAGTLRFLDQVPQRAPEGGFVWIYLERESLEQELPAVQRAAQALGGSPVLDLHVKDLANRAHPSYYDYTSIYDIVTFRRLATEAEVLAELGEAASEKRSGQRLGAFSRIRTRAVSFVVFDRLLITVHPAGCFAARSFIERYLSDAVQAEGLNAAARSRLPISSADLMLRMLNVMVDNYLDLRKVLGTEMDQWQQSLLGPDSRAADWAALMTARNALHTLEDLCEEQNDAMQEWLDTQREQPAPWMQQVERDSLLARARDVVEHIQRVVHHLRRMEQGAETAVQIHFSAQSNRTNETMRTLTALTAIFLPLNLIAGIFGMNFDVLPLTKLASGFWWTLGAMALIAAVLALVFRHKRYLARGGR</sequence>
<dbReference type="CDD" id="cd12822">
    <property type="entry name" value="TmCorA-like"/>
    <property type="match status" value="1"/>
</dbReference>
<keyword evidence="5 12" id="KW-0812">Transmembrane</keyword>
<dbReference type="InterPro" id="IPR002523">
    <property type="entry name" value="MgTranspt_CorA/ZnTranspt_ZntB"/>
</dbReference>
<comment type="catalytic activity">
    <reaction evidence="10">
        <text>Mg(2+)(in) = Mg(2+)(out)</text>
        <dbReference type="Rhea" id="RHEA:29827"/>
        <dbReference type="ChEBI" id="CHEBI:18420"/>
    </reaction>
</comment>
<evidence type="ECO:0000256" key="1">
    <source>
        <dbReference type="ARBA" id="ARBA00004651"/>
    </source>
</evidence>
<dbReference type="InterPro" id="IPR045861">
    <property type="entry name" value="CorA_cytoplasmic_dom"/>
</dbReference>
<organism evidence="13 14">
    <name type="scientific">Caenimonas sedimenti</name>
    <dbReference type="NCBI Taxonomy" id="2596921"/>
    <lineage>
        <taxon>Bacteria</taxon>
        <taxon>Pseudomonadati</taxon>
        <taxon>Pseudomonadota</taxon>
        <taxon>Betaproteobacteria</taxon>
        <taxon>Burkholderiales</taxon>
        <taxon>Comamonadaceae</taxon>
        <taxon>Caenimonas</taxon>
    </lineage>
</organism>
<reference evidence="13 14" key="1">
    <citation type="submission" date="2019-07" db="EMBL/GenBank/DDBJ databases">
        <title>Caenimonas sedimenti sp. nov., isolated from activated sludge.</title>
        <authorList>
            <person name="Xu J."/>
        </authorList>
    </citation>
    <scope>NUCLEOTIDE SEQUENCE [LARGE SCALE GENOMIC DNA]</scope>
    <source>
        <strain evidence="13 14">HX-9-20</strain>
    </source>
</reference>
<dbReference type="GO" id="GO:0005886">
    <property type="term" value="C:plasma membrane"/>
    <property type="evidence" value="ECO:0007669"/>
    <property type="project" value="UniProtKB-SubCell"/>
</dbReference>
<evidence type="ECO:0000256" key="9">
    <source>
        <dbReference type="ARBA" id="ARBA00023136"/>
    </source>
</evidence>
<dbReference type="FunFam" id="1.20.58.340:FF:000004">
    <property type="entry name" value="Magnesium transport protein CorA"/>
    <property type="match status" value="1"/>
</dbReference>
<comment type="caution">
    <text evidence="13">The sequence shown here is derived from an EMBL/GenBank/DDBJ whole genome shotgun (WGS) entry which is preliminary data.</text>
</comment>
<comment type="function">
    <text evidence="11">Mediates influx of magnesium ions. Alternates between open and closed states. Activated by low cytoplasmic Mg(2+) levels. Inactive when cytoplasmic Mg(2+) levels are high.</text>
</comment>
<comment type="similarity">
    <text evidence="2">Belongs to the CorA metal ion transporter (MIT) (TC 1.A.35) family.</text>
</comment>
<dbReference type="AlphaFoldDB" id="A0A562ZIB4"/>
<keyword evidence="14" id="KW-1185">Reference proteome</keyword>
<dbReference type="GO" id="GO:0015095">
    <property type="term" value="F:magnesium ion transmembrane transporter activity"/>
    <property type="evidence" value="ECO:0007669"/>
    <property type="project" value="TreeGrafter"/>
</dbReference>
<gene>
    <name evidence="13" type="ORF">FN976_23455</name>
</gene>
<evidence type="ECO:0000256" key="2">
    <source>
        <dbReference type="ARBA" id="ARBA00009765"/>
    </source>
</evidence>
<dbReference type="GO" id="GO:0000287">
    <property type="term" value="F:magnesium ion binding"/>
    <property type="evidence" value="ECO:0007669"/>
    <property type="project" value="TreeGrafter"/>
</dbReference>
<evidence type="ECO:0000256" key="7">
    <source>
        <dbReference type="ARBA" id="ARBA00022989"/>
    </source>
</evidence>
<dbReference type="GO" id="GO:0015087">
    <property type="term" value="F:cobalt ion transmembrane transporter activity"/>
    <property type="evidence" value="ECO:0007669"/>
    <property type="project" value="TreeGrafter"/>
</dbReference>
<dbReference type="GO" id="GO:0050897">
    <property type="term" value="F:cobalt ion binding"/>
    <property type="evidence" value="ECO:0007669"/>
    <property type="project" value="TreeGrafter"/>
</dbReference>
<dbReference type="Proteomes" id="UP000318199">
    <property type="component" value="Unassembled WGS sequence"/>
</dbReference>
<feature type="transmembrane region" description="Helical" evidence="12">
    <location>
        <begin position="339"/>
        <end position="357"/>
    </location>
</feature>
<comment type="subcellular location">
    <subcellularLocation>
        <location evidence="1">Cell membrane</location>
        <topology evidence="1">Multi-pass membrane protein</topology>
    </subcellularLocation>
</comment>
<dbReference type="RefSeq" id="WP_145895510.1">
    <property type="nucleotide sequence ID" value="NZ_VOBQ01000020.1"/>
</dbReference>
<evidence type="ECO:0000256" key="10">
    <source>
        <dbReference type="ARBA" id="ARBA00034269"/>
    </source>
</evidence>
<dbReference type="SUPFAM" id="SSF143865">
    <property type="entry name" value="CorA soluble domain-like"/>
    <property type="match status" value="1"/>
</dbReference>
<keyword evidence="7 12" id="KW-1133">Transmembrane helix</keyword>
<evidence type="ECO:0000256" key="12">
    <source>
        <dbReference type="SAM" id="Phobius"/>
    </source>
</evidence>
<evidence type="ECO:0000256" key="8">
    <source>
        <dbReference type="ARBA" id="ARBA00023065"/>
    </source>
</evidence>
<keyword evidence="9 12" id="KW-0472">Membrane</keyword>
<dbReference type="EMBL" id="VOBQ01000020">
    <property type="protein sequence ID" value="TWO68233.1"/>
    <property type="molecule type" value="Genomic_DNA"/>
</dbReference>
<dbReference type="PANTHER" id="PTHR46494">
    <property type="entry name" value="CORA FAMILY METAL ION TRANSPORTER (EUROFUNG)"/>
    <property type="match status" value="1"/>
</dbReference>
<dbReference type="OrthoDB" id="9803416at2"/>
<evidence type="ECO:0000256" key="3">
    <source>
        <dbReference type="ARBA" id="ARBA00022448"/>
    </source>
</evidence>
<evidence type="ECO:0000313" key="13">
    <source>
        <dbReference type="EMBL" id="TWO68233.1"/>
    </source>
</evidence>
<dbReference type="Gene3D" id="1.20.58.340">
    <property type="entry name" value="Magnesium transport protein CorA, transmembrane region"/>
    <property type="match status" value="2"/>
</dbReference>
<keyword evidence="8" id="KW-0406">Ion transport</keyword>
<feature type="transmembrane region" description="Helical" evidence="12">
    <location>
        <begin position="306"/>
        <end position="327"/>
    </location>
</feature>
<dbReference type="SUPFAM" id="SSF144083">
    <property type="entry name" value="Magnesium transport protein CorA, transmembrane region"/>
    <property type="match status" value="1"/>
</dbReference>
<protein>
    <submittedName>
        <fullName evidence="13">Magnesium transporter CorA family protein</fullName>
    </submittedName>
</protein>
<evidence type="ECO:0000256" key="11">
    <source>
        <dbReference type="ARBA" id="ARBA00045497"/>
    </source>
</evidence>
<dbReference type="Pfam" id="PF01544">
    <property type="entry name" value="CorA"/>
    <property type="match status" value="1"/>
</dbReference>
<evidence type="ECO:0000256" key="5">
    <source>
        <dbReference type="ARBA" id="ARBA00022692"/>
    </source>
</evidence>
<evidence type="ECO:0000256" key="6">
    <source>
        <dbReference type="ARBA" id="ARBA00022842"/>
    </source>
</evidence>
<keyword evidence="4" id="KW-1003">Cell membrane</keyword>
<name>A0A562ZIB4_9BURK</name>
<accession>A0A562ZIB4</accession>
<proteinExistence type="inferred from homology"/>
<keyword evidence="6" id="KW-0460">Magnesium</keyword>
<evidence type="ECO:0000256" key="4">
    <source>
        <dbReference type="ARBA" id="ARBA00022475"/>
    </source>
</evidence>
<evidence type="ECO:0000313" key="14">
    <source>
        <dbReference type="Proteomes" id="UP000318199"/>
    </source>
</evidence>
<dbReference type="PANTHER" id="PTHR46494:SF1">
    <property type="entry name" value="CORA FAMILY METAL ION TRANSPORTER (EUROFUNG)"/>
    <property type="match status" value="1"/>
</dbReference>
<dbReference type="InterPro" id="IPR045863">
    <property type="entry name" value="CorA_TM1_TM2"/>
</dbReference>
<keyword evidence="3" id="KW-0813">Transport</keyword>